<gene>
    <name evidence="1" type="ORF">CVS30_00005</name>
</gene>
<dbReference type="AlphaFoldDB" id="A0A2V5ITY3"/>
<evidence type="ECO:0000313" key="2">
    <source>
        <dbReference type="Proteomes" id="UP000247980"/>
    </source>
</evidence>
<name>A0A2V5ITY3_9MICC</name>
<sequence length="76" mass="8420">ATGQNHCRERSIQIAVSGQFKVAANRIPKKSDLLTPRFFLASMREALMTTNPCVALLRCVTHMKVLLIEHSTLVVG</sequence>
<keyword evidence="2" id="KW-1185">Reference proteome</keyword>
<comment type="caution">
    <text evidence="1">The sequence shown here is derived from an EMBL/GenBank/DDBJ whole genome shotgun (WGS) entry which is preliminary data.</text>
</comment>
<dbReference type="EMBL" id="QJVC01000001">
    <property type="protein sequence ID" value="PYI39965.1"/>
    <property type="molecule type" value="Genomic_DNA"/>
</dbReference>
<evidence type="ECO:0000313" key="1">
    <source>
        <dbReference type="EMBL" id="PYI39965.1"/>
    </source>
</evidence>
<dbReference type="RefSeq" id="WP_220033840.1">
    <property type="nucleotide sequence ID" value="NZ_QJVC01000001.1"/>
</dbReference>
<proteinExistence type="predicted"/>
<protein>
    <submittedName>
        <fullName evidence="1">Uncharacterized protein</fullName>
    </submittedName>
</protein>
<reference evidence="1 2" key="1">
    <citation type="submission" date="2018-05" db="EMBL/GenBank/DDBJ databases">
        <title>Genetic diversity of glacier-inhabiting Cryobacterium bacteria in China and description of Cryobacterium mengkeensis sp. nov. and Arthrobacter glacialis sp. nov.</title>
        <authorList>
            <person name="Liu Q."/>
            <person name="Xin Y.-H."/>
        </authorList>
    </citation>
    <scope>NUCLEOTIDE SEQUENCE [LARGE SCALE GENOMIC DNA]</scope>
    <source>
        <strain evidence="1 2">B7</strain>
    </source>
</reference>
<feature type="non-terminal residue" evidence="1">
    <location>
        <position position="1"/>
    </location>
</feature>
<dbReference type="Proteomes" id="UP000247980">
    <property type="component" value="Unassembled WGS sequence"/>
</dbReference>
<accession>A0A2V5ITY3</accession>
<organism evidence="1 2">
    <name type="scientific">Arthrobacter psychrolactophilus</name>
    <dbReference type="NCBI Taxonomy" id="92442"/>
    <lineage>
        <taxon>Bacteria</taxon>
        <taxon>Bacillati</taxon>
        <taxon>Actinomycetota</taxon>
        <taxon>Actinomycetes</taxon>
        <taxon>Micrococcales</taxon>
        <taxon>Micrococcaceae</taxon>
        <taxon>Arthrobacter</taxon>
    </lineage>
</organism>